<reference evidence="2 3" key="1">
    <citation type="submission" date="2017-06" db="EMBL/GenBank/DDBJ databases">
        <authorList>
            <person name="Kim H.J."/>
            <person name="Triplett B.A."/>
        </authorList>
    </citation>
    <scope>NUCLEOTIDE SEQUENCE [LARGE SCALE GENOMIC DNA]</scope>
    <source>
        <strain evidence="2 3">DSM 18704</strain>
    </source>
</reference>
<keyword evidence="3" id="KW-1185">Reference proteome</keyword>
<sequence>MNFSFSPKCVFALAAALCATTAVQAQVYKLHNADVAVGATGVFTTTLSSQGTNSEGSTDTTGFLFTLRDHPVSWAGVEVNYGYAKFTERFVYTPARTSYSYVRTDMHEATGAYLIHPHFRHLQPFIGLGGGAIDFQPLDKGFHQWRGTGLVELGLDIPAAKHMGFRLQARSLQYRAPNFGTPQVSSQRWVITDEPSASVYVRF</sequence>
<name>A0A239KP36_9BACT</name>
<dbReference type="RefSeq" id="WP_089409139.1">
    <property type="nucleotide sequence ID" value="NZ_FZOU01000005.1"/>
</dbReference>
<evidence type="ECO:0000256" key="1">
    <source>
        <dbReference type="SAM" id="SignalP"/>
    </source>
</evidence>
<feature type="signal peptide" evidence="1">
    <location>
        <begin position="1"/>
        <end position="25"/>
    </location>
</feature>
<dbReference type="AlphaFoldDB" id="A0A239KP36"/>
<organism evidence="2 3">
    <name type="scientific">Granulicella rosea</name>
    <dbReference type="NCBI Taxonomy" id="474952"/>
    <lineage>
        <taxon>Bacteria</taxon>
        <taxon>Pseudomonadati</taxon>
        <taxon>Acidobacteriota</taxon>
        <taxon>Terriglobia</taxon>
        <taxon>Terriglobales</taxon>
        <taxon>Acidobacteriaceae</taxon>
        <taxon>Granulicella</taxon>
    </lineage>
</organism>
<keyword evidence="1" id="KW-0732">Signal</keyword>
<evidence type="ECO:0008006" key="4">
    <source>
        <dbReference type="Google" id="ProtNLM"/>
    </source>
</evidence>
<dbReference type="Gene3D" id="2.40.160.20">
    <property type="match status" value="1"/>
</dbReference>
<dbReference type="OrthoDB" id="114586at2"/>
<dbReference type="EMBL" id="FZOU01000005">
    <property type="protein sequence ID" value="SNT18944.1"/>
    <property type="molecule type" value="Genomic_DNA"/>
</dbReference>
<evidence type="ECO:0000313" key="2">
    <source>
        <dbReference type="EMBL" id="SNT18944.1"/>
    </source>
</evidence>
<dbReference type="Proteomes" id="UP000198356">
    <property type="component" value="Unassembled WGS sequence"/>
</dbReference>
<proteinExistence type="predicted"/>
<gene>
    <name evidence="2" type="ORF">SAMN05421770_10543</name>
</gene>
<evidence type="ECO:0000313" key="3">
    <source>
        <dbReference type="Proteomes" id="UP000198356"/>
    </source>
</evidence>
<protein>
    <recommendedName>
        <fullName evidence="4">Outer membrane protein beta-barrel domain-containing protein</fullName>
    </recommendedName>
</protein>
<feature type="chain" id="PRO_5013145125" description="Outer membrane protein beta-barrel domain-containing protein" evidence="1">
    <location>
        <begin position="26"/>
        <end position="203"/>
    </location>
</feature>
<accession>A0A239KP36</accession>